<evidence type="ECO:0000259" key="3">
    <source>
        <dbReference type="PROSITE" id="PS50977"/>
    </source>
</evidence>
<dbReference type="PANTHER" id="PTHR43479">
    <property type="entry name" value="ACREF/ENVCD OPERON REPRESSOR-RELATED"/>
    <property type="match status" value="1"/>
</dbReference>
<dbReference type="InterPro" id="IPR001647">
    <property type="entry name" value="HTH_TetR"/>
</dbReference>
<dbReference type="Gene3D" id="1.10.357.10">
    <property type="entry name" value="Tetracycline Repressor, domain 2"/>
    <property type="match status" value="1"/>
</dbReference>
<feature type="DNA-binding region" description="H-T-H motif" evidence="2">
    <location>
        <begin position="34"/>
        <end position="53"/>
    </location>
</feature>
<evidence type="ECO:0000256" key="2">
    <source>
        <dbReference type="PROSITE-ProRule" id="PRU00335"/>
    </source>
</evidence>
<dbReference type="PANTHER" id="PTHR43479:SF11">
    <property type="entry name" value="ACREF_ENVCD OPERON REPRESSOR-RELATED"/>
    <property type="match status" value="1"/>
</dbReference>
<protein>
    <submittedName>
        <fullName evidence="4">AcrR family transcriptional regulator</fullName>
    </submittedName>
</protein>
<gene>
    <name evidence="4" type="ORF">BGLCM_1285</name>
</gene>
<evidence type="ECO:0000256" key="1">
    <source>
        <dbReference type="ARBA" id="ARBA00023125"/>
    </source>
</evidence>
<dbReference type="Pfam" id="PF00440">
    <property type="entry name" value="TetR_N"/>
    <property type="match status" value="1"/>
</dbReference>
<sequence>MPRPRRDSHMLPAKERMENAFWELLADREYHRITVTDVVRMADVNRNSFYYHFSGLPELADAAILREVENIPRPATPQAHMHLRPETEWRFYCTSLLEQPEQRRRIDRLALLTGSNSAPELRESLRDFMRLTFISLLDLDPETIDKRTSMLINFSVGGLISILQDWAAIDGDISVEELMDEDTAMLVMGLYMAMSKESLRTYWRRAFATERPLPNYITASLAAPAYA</sequence>
<dbReference type="SUPFAM" id="SSF46689">
    <property type="entry name" value="Homeodomain-like"/>
    <property type="match status" value="1"/>
</dbReference>
<keyword evidence="1 2" id="KW-0238">DNA-binding</keyword>
<evidence type="ECO:0000313" key="5">
    <source>
        <dbReference type="Proteomes" id="UP000029074"/>
    </source>
</evidence>
<name>A0A087AGH0_9BIFI</name>
<feature type="domain" description="HTH tetR-type" evidence="3">
    <location>
        <begin position="11"/>
        <end position="71"/>
    </location>
</feature>
<dbReference type="InterPro" id="IPR009057">
    <property type="entry name" value="Homeodomain-like_sf"/>
</dbReference>
<dbReference type="AlphaFoldDB" id="A0A087AGH0"/>
<accession>A0A087AGH0</accession>
<dbReference type="RefSeq" id="WP_044085179.1">
    <property type="nucleotide sequence ID" value="NZ_ABXB03000002.1"/>
</dbReference>
<proteinExistence type="predicted"/>
<dbReference type="InterPro" id="IPR050624">
    <property type="entry name" value="HTH-type_Tx_Regulator"/>
</dbReference>
<dbReference type="OrthoDB" id="9810250at2"/>
<dbReference type="Proteomes" id="UP000029074">
    <property type="component" value="Unassembled WGS sequence"/>
</dbReference>
<comment type="caution">
    <text evidence="4">The sequence shown here is derived from an EMBL/GenBank/DDBJ whole genome shotgun (WGS) entry which is preliminary data.</text>
</comment>
<dbReference type="GO" id="GO:0003677">
    <property type="term" value="F:DNA binding"/>
    <property type="evidence" value="ECO:0007669"/>
    <property type="project" value="UniProtKB-UniRule"/>
</dbReference>
<reference evidence="4 5" key="1">
    <citation type="submission" date="2014-03" db="EMBL/GenBank/DDBJ databases">
        <title>Genomics of Bifidobacteria.</title>
        <authorList>
            <person name="Ventura M."/>
            <person name="Milani C."/>
            <person name="Lugli G.A."/>
        </authorList>
    </citation>
    <scope>NUCLEOTIDE SEQUENCE [LARGE SCALE GENOMIC DNA]</scope>
    <source>
        <strain evidence="4 5">LMG 11596</strain>
    </source>
</reference>
<organism evidence="4 5">
    <name type="scientific">Bifidobacterium gallicum DSM 20093 = LMG 11596</name>
    <dbReference type="NCBI Taxonomy" id="561180"/>
    <lineage>
        <taxon>Bacteria</taxon>
        <taxon>Bacillati</taxon>
        <taxon>Actinomycetota</taxon>
        <taxon>Actinomycetes</taxon>
        <taxon>Bifidobacteriales</taxon>
        <taxon>Bifidobacteriaceae</taxon>
        <taxon>Bifidobacterium</taxon>
    </lineage>
</organism>
<dbReference type="EMBL" id="JGYW01000008">
    <property type="protein sequence ID" value="KFI57870.1"/>
    <property type="molecule type" value="Genomic_DNA"/>
</dbReference>
<keyword evidence="5" id="KW-1185">Reference proteome</keyword>
<dbReference type="PROSITE" id="PS50977">
    <property type="entry name" value="HTH_TETR_2"/>
    <property type="match status" value="1"/>
</dbReference>
<evidence type="ECO:0000313" key="4">
    <source>
        <dbReference type="EMBL" id="KFI57870.1"/>
    </source>
</evidence>